<keyword evidence="2" id="KW-1185">Reference proteome</keyword>
<comment type="caution">
    <text evidence="1">The sequence shown here is derived from an EMBL/GenBank/DDBJ whole genome shotgun (WGS) entry which is preliminary data.</text>
</comment>
<reference evidence="1" key="1">
    <citation type="submission" date="2021-02" db="EMBL/GenBank/DDBJ databases">
        <authorList>
            <person name="Nowell W R."/>
        </authorList>
    </citation>
    <scope>NUCLEOTIDE SEQUENCE</scope>
</reference>
<evidence type="ECO:0000313" key="1">
    <source>
        <dbReference type="EMBL" id="CAF1214174.1"/>
    </source>
</evidence>
<dbReference type="EMBL" id="CAJNOR010001879">
    <property type="protein sequence ID" value="CAF1214174.1"/>
    <property type="molecule type" value="Genomic_DNA"/>
</dbReference>
<dbReference type="AlphaFoldDB" id="A0A814XBH6"/>
<sequence length="146" mass="16321">MKHRTIQDVAVLHTMLERCSESSNAKLKRDLETHQIPARLKKLAETLSAKHHHKWSEASSQKGSYTFLRCIQEESEWNSTLEKVGIMSAGIVAGPILLGIPTIVTGSIVYQMHSHANEVEEKLSWVVAEIESLYDQTTALITANLV</sequence>
<organism evidence="1 2">
    <name type="scientific">Adineta ricciae</name>
    <name type="common">Rotifer</name>
    <dbReference type="NCBI Taxonomy" id="249248"/>
    <lineage>
        <taxon>Eukaryota</taxon>
        <taxon>Metazoa</taxon>
        <taxon>Spiralia</taxon>
        <taxon>Gnathifera</taxon>
        <taxon>Rotifera</taxon>
        <taxon>Eurotatoria</taxon>
        <taxon>Bdelloidea</taxon>
        <taxon>Adinetida</taxon>
        <taxon>Adinetidae</taxon>
        <taxon>Adineta</taxon>
    </lineage>
</organism>
<gene>
    <name evidence="1" type="ORF">XAT740_LOCUS24358</name>
</gene>
<protein>
    <submittedName>
        <fullName evidence="1">Uncharacterized protein</fullName>
    </submittedName>
</protein>
<dbReference type="Proteomes" id="UP000663828">
    <property type="component" value="Unassembled WGS sequence"/>
</dbReference>
<proteinExistence type="predicted"/>
<evidence type="ECO:0000313" key="2">
    <source>
        <dbReference type="Proteomes" id="UP000663828"/>
    </source>
</evidence>
<name>A0A814XBH6_ADIRI</name>
<accession>A0A814XBH6</accession>